<dbReference type="PANTHER" id="PTHR47870">
    <property type="entry name" value="CYTOCHROME C-TYPE BIOGENESIS PROTEIN CCMH"/>
    <property type="match status" value="1"/>
</dbReference>
<dbReference type="InterPro" id="IPR019734">
    <property type="entry name" value="TPR_rpt"/>
</dbReference>
<dbReference type="InterPro" id="IPR056412">
    <property type="entry name" value="Ig_CycH"/>
</dbReference>
<dbReference type="PANTHER" id="PTHR47870:SF4">
    <property type="entry name" value="CYTOCHROME C-TYPE BIOGENESIS PROTEIN CYCH"/>
    <property type="match status" value="1"/>
</dbReference>
<dbReference type="PROSITE" id="PS50005">
    <property type="entry name" value="TPR"/>
    <property type="match status" value="2"/>
</dbReference>
<dbReference type="EMBL" id="LS423452">
    <property type="protein sequence ID" value="SPS04495.1"/>
    <property type="molecule type" value="Genomic_DNA"/>
</dbReference>
<gene>
    <name evidence="10" type="ORF">NITFAB_0084</name>
</gene>
<evidence type="ECO:0000256" key="5">
    <source>
        <dbReference type="PROSITE-ProRule" id="PRU00339"/>
    </source>
</evidence>
<dbReference type="SUPFAM" id="SSF48452">
    <property type="entry name" value="TPR-like"/>
    <property type="match status" value="1"/>
</dbReference>
<proteinExistence type="predicted"/>
<keyword evidence="2" id="KW-0677">Repeat</keyword>
<keyword evidence="7" id="KW-0812">Transmembrane</keyword>
<dbReference type="SMART" id="SM00028">
    <property type="entry name" value="TPR"/>
    <property type="match status" value="2"/>
</dbReference>
<feature type="repeat" description="TPR" evidence="5">
    <location>
        <begin position="231"/>
        <end position="264"/>
    </location>
</feature>
<evidence type="ECO:0000256" key="4">
    <source>
        <dbReference type="ARBA" id="ARBA00022803"/>
    </source>
</evidence>
<dbReference type="InterPro" id="IPR017560">
    <property type="entry name" value="Cyt_c_biogenesis_CcmI"/>
</dbReference>
<evidence type="ECO:0000256" key="2">
    <source>
        <dbReference type="ARBA" id="ARBA00022737"/>
    </source>
</evidence>
<evidence type="ECO:0000256" key="3">
    <source>
        <dbReference type="ARBA" id="ARBA00022748"/>
    </source>
</evidence>
<dbReference type="NCBIfam" id="TIGR03142">
    <property type="entry name" value="cytochro_ccmI"/>
    <property type="match status" value="1"/>
</dbReference>
<comment type="subcellular location">
    <subcellularLocation>
        <location evidence="1">Cell envelope</location>
    </subcellularLocation>
</comment>
<protein>
    <submittedName>
        <fullName evidence="10">Putative Cytochrome c-type biogenesis protein</fullName>
    </submittedName>
</protein>
<feature type="repeat" description="TPR" evidence="5">
    <location>
        <begin position="161"/>
        <end position="194"/>
    </location>
</feature>
<sequence>MTTFWLIAGILVAVTLFILVPPLLKRNNQTKPNTASDVNLSVYRDQLRELDADLAAGTLDEVQYHNAKSDLERRVLEESGNSEATISPVSANRWRQISIAVLVLFVPALTIALYFMLGTPGSLEPQAPTAAFDEAHPPTPEQFEAMVKQLAERLEAEPDNAEGWIMLARSYALLNRYQDASTAYSRAAALEPNNATVLADQADMLAMVKQTLQGEPEKITLQALKVDPDNLKALSLAGAAAFERRDYQNAIQWWQKLLKLVPADSPDAKSVSASINEARGLLGLPQTTSAPANDRPAPDKQIKNGTVSGTVRLDPALQAKVAATDTVYIFARSADGGRKPPLAILRKQVKDLPLAFTLDDSMSMVPGLNLSSATSFIVGARISKTGSATASPNDLEGISKPVQPGQKAVDILINSEIK</sequence>
<feature type="transmembrane region" description="Helical" evidence="7">
    <location>
        <begin position="6"/>
        <end position="24"/>
    </location>
</feature>
<evidence type="ECO:0000259" key="8">
    <source>
        <dbReference type="Pfam" id="PF23892"/>
    </source>
</evidence>
<name>A0A2X0SHV8_9PROT</name>
<reference evidence="10" key="1">
    <citation type="submission" date="2018-05" db="EMBL/GenBank/DDBJ databases">
        <authorList>
            <person name="Lanie J.A."/>
            <person name="Ng W.-L."/>
            <person name="Kazmierczak K.M."/>
            <person name="Andrzejewski T.M."/>
            <person name="Davidsen T.M."/>
            <person name="Wayne K.J."/>
            <person name="Tettelin H."/>
            <person name="Glass J.I."/>
            <person name="Rusch D."/>
            <person name="Podicherti R."/>
            <person name="Tsui H.-C.T."/>
            <person name="Winkler M.E."/>
        </authorList>
    </citation>
    <scope>NUCLEOTIDE SEQUENCE</scope>
    <source>
        <strain evidence="10">KNB</strain>
    </source>
</reference>
<dbReference type="InterPro" id="IPR056413">
    <property type="entry name" value="TPR_CcmH_CycH"/>
</dbReference>
<feature type="domain" description="Cytochrome c-type biogenesis protein H TPR" evidence="9">
    <location>
        <begin position="133"/>
        <end position="267"/>
    </location>
</feature>
<evidence type="ECO:0000256" key="7">
    <source>
        <dbReference type="SAM" id="Phobius"/>
    </source>
</evidence>
<dbReference type="InterPro" id="IPR051263">
    <property type="entry name" value="C-type_cytochrome_biogenesis"/>
</dbReference>
<evidence type="ECO:0000313" key="10">
    <source>
        <dbReference type="EMBL" id="SPS04495.1"/>
    </source>
</evidence>
<keyword evidence="3" id="KW-0201">Cytochrome c-type biogenesis</keyword>
<organism evidence="10">
    <name type="scientific">Candidatus Nitrotoga fabula</name>
    <dbReference type="NCBI Taxonomy" id="2182327"/>
    <lineage>
        <taxon>Bacteria</taxon>
        <taxon>Pseudomonadati</taxon>
        <taxon>Pseudomonadota</taxon>
        <taxon>Betaproteobacteria</taxon>
        <taxon>Nitrosomonadales</taxon>
        <taxon>Gallionellaceae</taxon>
        <taxon>Candidatus Nitrotoga</taxon>
    </lineage>
</organism>
<accession>A0A2X0SHV8</accession>
<dbReference type="GO" id="GO:0005886">
    <property type="term" value="C:plasma membrane"/>
    <property type="evidence" value="ECO:0007669"/>
    <property type="project" value="TreeGrafter"/>
</dbReference>
<evidence type="ECO:0000259" key="9">
    <source>
        <dbReference type="Pfam" id="PF23914"/>
    </source>
</evidence>
<dbReference type="InterPro" id="IPR011990">
    <property type="entry name" value="TPR-like_helical_dom_sf"/>
</dbReference>
<dbReference type="AlphaFoldDB" id="A0A2X0SHV8"/>
<keyword evidence="7" id="KW-0472">Membrane</keyword>
<keyword evidence="4 5" id="KW-0802">TPR repeat</keyword>
<keyword evidence="7" id="KW-1133">Transmembrane helix</keyword>
<feature type="region of interest" description="Disordered" evidence="6">
    <location>
        <begin position="282"/>
        <end position="306"/>
    </location>
</feature>
<feature type="transmembrane region" description="Helical" evidence="7">
    <location>
        <begin position="97"/>
        <end position="117"/>
    </location>
</feature>
<dbReference type="Pfam" id="PF23892">
    <property type="entry name" value="Ig_CycH"/>
    <property type="match status" value="1"/>
</dbReference>
<dbReference type="Pfam" id="PF23914">
    <property type="entry name" value="TPR_CcmH_CycH"/>
    <property type="match status" value="1"/>
</dbReference>
<feature type="domain" description="Cytochrome c-type biogenesis protein H Ig-like" evidence="8">
    <location>
        <begin position="309"/>
        <end position="414"/>
    </location>
</feature>
<dbReference type="GO" id="GO:0017004">
    <property type="term" value="P:cytochrome complex assembly"/>
    <property type="evidence" value="ECO:0007669"/>
    <property type="project" value="UniProtKB-KW"/>
</dbReference>
<dbReference type="GO" id="GO:0030313">
    <property type="term" value="C:cell envelope"/>
    <property type="evidence" value="ECO:0007669"/>
    <property type="project" value="UniProtKB-SubCell"/>
</dbReference>
<dbReference type="Gene3D" id="1.25.40.10">
    <property type="entry name" value="Tetratricopeptide repeat domain"/>
    <property type="match status" value="1"/>
</dbReference>
<evidence type="ECO:0000256" key="6">
    <source>
        <dbReference type="SAM" id="MobiDB-lite"/>
    </source>
</evidence>
<evidence type="ECO:0000256" key="1">
    <source>
        <dbReference type="ARBA" id="ARBA00004196"/>
    </source>
</evidence>